<dbReference type="GO" id="GO:0016020">
    <property type="term" value="C:membrane"/>
    <property type="evidence" value="ECO:0007669"/>
    <property type="project" value="TreeGrafter"/>
</dbReference>
<dbReference type="PANTHER" id="PTHR44196:SF1">
    <property type="entry name" value="DEHYDROGENASE_REDUCTASE SDR FAMILY MEMBER 7B"/>
    <property type="match status" value="1"/>
</dbReference>
<comment type="similarity">
    <text evidence="1">Belongs to the short-chain dehydrogenases/reductases (SDR) family.</text>
</comment>
<protein>
    <submittedName>
        <fullName evidence="3">Short-chain dehydrogenase/reductase</fullName>
    </submittedName>
</protein>
<sequence length="244" mass="27157">MSKQVVLITGATSGIGLQLAKDYAQSGHQVWACGRNHDRLQELEQHSSNIKTLQFDVTDSEQTAKAINELSPRPELWIFNAGDCEYIDNGEVSTQVFQRVVNVNFLGVVNCLEASQTQVMKGDHLVIIGSIASEIALPRAEAYGASKAALSYLARSLALPKKKEGVDVSMVYPGFVETPLTDKNDFPMPLMVSVEEASEKIRLGVHERRESIYFPKAFTWILRTIGLLPYSWQRRIVSKWVTTG</sequence>
<dbReference type="PRINTS" id="PR00081">
    <property type="entry name" value="GDHRDH"/>
</dbReference>
<evidence type="ECO:0000256" key="2">
    <source>
        <dbReference type="ARBA" id="ARBA00023002"/>
    </source>
</evidence>
<keyword evidence="2" id="KW-0560">Oxidoreductase</keyword>
<organism evidence="3 4">
    <name type="scientific">Vibrio nigripulchritudo SOn1</name>
    <dbReference type="NCBI Taxonomy" id="1238450"/>
    <lineage>
        <taxon>Bacteria</taxon>
        <taxon>Pseudomonadati</taxon>
        <taxon>Pseudomonadota</taxon>
        <taxon>Gammaproteobacteria</taxon>
        <taxon>Vibrionales</taxon>
        <taxon>Vibrionaceae</taxon>
        <taxon>Vibrio</taxon>
    </lineage>
</organism>
<evidence type="ECO:0000313" key="3">
    <source>
        <dbReference type="EMBL" id="CCO48691.1"/>
    </source>
</evidence>
<reference evidence="3 4" key="1">
    <citation type="journal article" date="2013" name="ISME J.">
        <title>Comparative genomics of pathogenic lineages of Vibrio nigripulchritudo identifies virulence-associated traits.</title>
        <authorList>
            <person name="Goudenege D."/>
            <person name="Labreuche Y."/>
            <person name="Krin E."/>
            <person name="Ansquer D."/>
            <person name="Mangenot S."/>
            <person name="Calteau A."/>
            <person name="Medigue C."/>
            <person name="Mazel D."/>
            <person name="Polz M.F."/>
            <person name="Le Roux F."/>
        </authorList>
    </citation>
    <scope>NUCLEOTIDE SEQUENCE [LARGE SCALE GENOMIC DNA]</scope>
    <source>
        <strain evidence="3 4">SOn1</strain>
    </source>
</reference>
<evidence type="ECO:0000256" key="1">
    <source>
        <dbReference type="ARBA" id="ARBA00006484"/>
    </source>
</evidence>
<dbReference type="Gene3D" id="3.40.50.720">
    <property type="entry name" value="NAD(P)-binding Rossmann-like Domain"/>
    <property type="match status" value="1"/>
</dbReference>
<dbReference type="Proteomes" id="UP000018211">
    <property type="component" value="Unassembled WGS sequence"/>
</dbReference>
<dbReference type="Pfam" id="PF00106">
    <property type="entry name" value="adh_short"/>
    <property type="match status" value="1"/>
</dbReference>
<dbReference type="RefSeq" id="WP_022613105.1">
    <property type="nucleotide sequence ID" value="NZ_LK391965.1"/>
</dbReference>
<dbReference type="AlphaFoldDB" id="A0AAV2VVE5"/>
<dbReference type="PANTHER" id="PTHR44196">
    <property type="entry name" value="DEHYDROGENASE/REDUCTASE SDR FAMILY MEMBER 7B"/>
    <property type="match status" value="1"/>
</dbReference>
<dbReference type="EMBL" id="CAOF01000153">
    <property type="protein sequence ID" value="CCO48691.1"/>
    <property type="molecule type" value="Genomic_DNA"/>
</dbReference>
<evidence type="ECO:0000313" key="4">
    <source>
        <dbReference type="Proteomes" id="UP000018211"/>
    </source>
</evidence>
<dbReference type="GO" id="GO:0016491">
    <property type="term" value="F:oxidoreductase activity"/>
    <property type="evidence" value="ECO:0007669"/>
    <property type="project" value="UniProtKB-KW"/>
</dbReference>
<dbReference type="InterPro" id="IPR002347">
    <property type="entry name" value="SDR_fam"/>
</dbReference>
<name>A0AAV2VVE5_9VIBR</name>
<proteinExistence type="inferred from homology"/>
<dbReference type="PROSITE" id="PS00061">
    <property type="entry name" value="ADH_SHORT"/>
    <property type="match status" value="1"/>
</dbReference>
<dbReference type="InterPro" id="IPR036291">
    <property type="entry name" value="NAD(P)-bd_dom_sf"/>
</dbReference>
<dbReference type="SUPFAM" id="SSF51735">
    <property type="entry name" value="NAD(P)-binding Rossmann-fold domains"/>
    <property type="match status" value="1"/>
</dbReference>
<gene>
    <name evidence="3" type="ORF">VIBNISOn1_60010</name>
</gene>
<comment type="caution">
    <text evidence="3">The sequence shown here is derived from an EMBL/GenBank/DDBJ whole genome shotgun (WGS) entry which is preliminary data.</text>
</comment>
<dbReference type="InterPro" id="IPR020904">
    <property type="entry name" value="Sc_DH/Rdtase_CS"/>
</dbReference>
<accession>A0AAV2VVE5</accession>